<dbReference type="InterPro" id="IPR011008">
    <property type="entry name" value="Dimeric_a/b-barrel"/>
</dbReference>
<gene>
    <name evidence="2" type="ORF">A3K92_01045</name>
</gene>
<dbReference type="InterPro" id="IPR019887">
    <property type="entry name" value="Tscrpt_reg_AsnC/Lrp_C"/>
</dbReference>
<name>A0A2Z2MI78_THEGO</name>
<keyword evidence="3" id="KW-1185">Reference proteome</keyword>
<dbReference type="EMBL" id="CP014855">
    <property type="protein sequence ID" value="ASJ01668.1"/>
    <property type="molecule type" value="Genomic_DNA"/>
</dbReference>
<evidence type="ECO:0000259" key="1">
    <source>
        <dbReference type="Pfam" id="PF01037"/>
    </source>
</evidence>
<organism evidence="2 3">
    <name type="scientific">Thermococcus gorgonarius</name>
    <dbReference type="NCBI Taxonomy" id="71997"/>
    <lineage>
        <taxon>Archaea</taxon>
        <taxon>Methanobacteriati</taxon>
        <taxon>Methanobacteriota</taxon>
        <taxon>Thermococci</taxon>
        <taxon>Thermococcales</taxon>
        <taxon>Thermococcaceae</taxon>
        <taxon>Thermococcus</taxon>
    </lineage>
</organism>
<dbReference type="Pfam" id="PF01037">
    <property type="entry name" value="AsnC_trans_reg"/>
    <property type="match status" value="1"/>
</dbReference>
<evidence type="ECO:0000313" key="3">
    <source>
        <dbReference type="Proteomes" id="UP000250134"/>
    </source>
</evidence>
<reference evidence="2 3" key="1">
    <citation type="submission" date="2016-03" db="EMBL/GenBank/DDBJ databases">
        <title>Complete genome sequence of Thermococcus gorgonarius.</title>
        <authorList>
            <person name="Oger P.M."/>
        </authorList>
    </citation>
    <scope>NUCLEOTIDE SEQUENCE [LARGE SCALE GENOMIC DNA]</scope>
    <source>
        <strain evidence="2 3">W-12</strain>
    </source>
</reference>
<dbReference type="SUPFAM" id="SSF54909">
    <property type="entry name" value="Dimeric alpha+beta barrel"/>
    <property type="match status" value="1"/>
</dbReference>
<dbReference type="AlphaFoldDB" id="A0A2Z2MI78"/>
<dbReference type="KEGG" id="tgg:A3K92_01045"/>
<sequence>MEAIILIVTRPGAEKKVYDQLKNHPKVKEVYQVYGEYDLIARVEVEDIRNLDEFHDNVLRKIKEIEATETLIASTYGAKE</sequence>
<dbReference type="Gene3D" id="3.30.70.920">
    <property type="match status" value="1"/>
</dbReference>
<evidence type="ECO:0000313" key="2">
    <source>
        <dbReference type="EMBL" id="ASJ01668.1"/>
    </source>
</evidence>
<feature type="domain" description="Transcription regulator AsnC/Lrp ligand binding" evidence="1">
    <location>
        <begin position="6"/>
        <end position="73"/>
    </location>
</feature>
<protein>
    <submittedName>
        <fullName evidence="2">AsnC family transcriptional regulator</fullName>
    </submittedName>
</protein>
<dbReference type="Proteomes" id="UP000250134">
    <property type="component" value="Chromosome"/>
</dbReference>
<accession>A0A2Z2MI78</accession>
<proteinExistence type="predicted"/>